<dbReference type="PROSITE" id="PS00742">
    <property type="entry name" value="PEP_ENZYMES_2"/>
    <property type="match status" value="1"/>
</dbReference>
<feature type="domain" description="Phosphotransferase system enzyme I N-terminal" evidence="22">
    <location>
        <begin position="12"/>
        <end position="135"/>
    </location>
</feature>
<dbReference type="PANTHER" id="PTHR46244">
    <property type="entry name" value="PHOSPHOENOLPYRUVATE-PROTEIN PHOSPHOTRANSFERASE"/>
    <property type="match status" value="1"/>
</dbReference>
<keyword evidence="7 16" id="KW-0813">Transport</keyword>
<dbReference type="InterPro" id="IPR024692">
    <property type="entry name" value="PTS_EI"/>
</dbReference>
<comment type="catalytic activity">
    <reaction evidence="1 16">
        <text>L-histidyl-[protein] + phosphoenolpyruvate = N(pros)-phospho-L-histidyl-[protein] + pyruvate</text>
        <dbReference type="Rhea" id="RHEA:23880"/>
        <dbReference type="Rhea" id="RHEA-COMP:9745"/>
        <dbReference type="Rhea" id="RHEA-COMP:9746"/>
        <dbReference type="ChEBI" id="CHEBI:15361"/>
        <dbReference type="ChEBI" id="CHEBI:29979"/>
        <dbReference type="ChEBI" id="CHEBI:58702"/>
        <dbReference type="ChEBI" id="CHEBI:64837"/>
        <dbReference type="EC" id="2.7.3.9"/>
    </reaction>
</comment>
<keyword evidence="12 16" id="KW-0479">Metal-binding</keyword>
<keyword evidence="8 16" id="KW-0963">Cytoplasm</keyword>
<dbReference type="GO" id="GO:0005737">
    <property type="term" value="C:cytoplasm"/>
    <property type="evidence" value="ECO:0007669"/>
    <property type="project" value="UniProtKB-SubCell"/>
</dbReference>
<organism evidence="23 24">
    <name type="scientific">Syntrophorhabdus aromaticivorans</name>
    <dbReference type="NCBI Taxonomy" id="328301"/>
    <lineage>
        <taxon>Bacteria</taxon>
        <taxon>Pseudomonadati</taxon>
        <taxon>Thermodesulfobacteriota</taxon>
        <taxon>Syntrophorhabdia</taxon>
        <taxon>Syntrophorhabdales</taxon>
        <taxon>Syntrophorhabdaceae</taxon>
        <taxon>Syntrophorhabdus</taxon>
    </lineage>
</organism>
<reference evidence="23" key="1">
    <citation type="journal article" date="2020" name="Biotechnol. Biofuels">
        <title>New insights from the biogas microbiome by comprehensive genome-resolved metagenomics of nearly 1600 species originating from multiple anaerobic digesters.</title>
        <authorList>
            <person name="Campanaro S."/>
            <person name="Treu L."/>
            <person name="Rodriguez-R L.M."/>
            <person name="Kovalovszki A."/>
            <person name="Ziels R.M."/>
            <person name="Maus I."/>
            <person name="Zhu X."/>
            <person name="Kougias P.G."/>
            <person name="Basile A."/>
            <person name="Luo G."/>
            <person name="Schluter A."/>
            <person name="Konstantinidis K.T."/>
            <person name="Angelidaki I."/>
        </authorList>
    </citation>
    <scope>NUCLEOTIDE SEQUENCE</scope>
    <source>
        <strain evidence="23">AS06rmzACSIP_7</strain>
    </source>
</reference>
<feature type="active site" description="Tele-phosphohistidine intermediate" evidence="17">
    <location>
        <position position="201"/>
    </location>
</feature>
<dbReference type="InterPro" id="IPR023151">
    <property type="entry name" value="PEP_util_CS"/>
</dbReference>
<dbReference type="InterPro" id="IPR015813">
    <property type="entry name" value="Pyrv/PenolPyrv_kinase-like_dom"/>
</dbReference>
<dbReference type="Gene3D" id="3.50.30.10">
    <property type="entry name" value="Phosphohistidine domain"/>
    <property type="match status" value="1"/>
</dbReference>
<evidence type="ECO:0000256" key="16">
    <source>
        <dbReference type="PIRNR" id="PIRNR000732"/>
    </source>
</evidence>
<evidence type="ECO:0000256" key="18">
    <source>
        <dbReference type="PIRSR" id="PIRSR000732-2"/>
    </source>
</evidence>
<feature type="binding site" evidence="18">
    <location>
        <begin position="466"/>
        <end position="467"/>
    </location>
    <ligand>
        <name>phosphoenolpyruvate</name>
        <dbReference type="ChEBI" id="CHEBI:58702"/>
    </ligand>
</feature>
<evidence type="ECO:0000256" key="15">
    <source>
        <dbReference type="ARBA" id="ARBA00033235"/>
    </source>
</evidence>
<keyword evidence="9 16" id="KW-0762">Sugar transport</keyword>
<gene>
    <name evidence="23" type="primary">ptsP</name>
    <name evidence="23" type="ORF">GXY80_00955</name>
</gene>
<dbReference type="EC" id="2.7.3.9" evidence="5 16"/>
<dbReference type="SUPFAM" id="SSF51621">
    <property type="entry name" value="Phosphoenolpyruvate/pyruvate domain"/>
    <property type="match status" value="1"/>
</dbReference>
<evidence type="ECO:0000259" key="21">
    <source>
        <dbReference type="Pfam" id="PF02896"/>
    </source>
</evidence>
<evidence type="ECO:0000256" key="10">
    <source>
        <dbReference type="ARBA" id="ARBA00022679"/>
    </source>
</evidence>
<evidence type="ECO:0000256" key="17">
    <source>
        <dbReference type="PIRSR" id="PIRSR000732-1"/>
    </source>
</evidence>
<feature type="binding site" evidence="18">
    <location>
        <position position="308"/>
    </location>
    <ligand>
        <name>phosphoenolpyruvate</name>
        <dbReference type="ChEBI" id="CHEBI:58702"/>
    </ligand>
</feature>
<dbReference type="InterPro" id="IPR006318">
    <property type="entry name" value="PTS_EI-like"/>
</dbReference>
<feature type="binding site" evidence="18">
    <location>
        <position position="477"/>
    </location>
    <ligand>
        <name>phosphoenolpyruvate</name>
        <dbReference type="ChEBI" id="CHEBI:58702"/>
    </ligand>
</feature>
<dbReference type="SUPFAM" id="SSF47831">
    <property type="entry name" value="Enzyme I of the PEP:sugar phosphotransferase system HPr-binding (sub)domain"/>
    <property type="match status" value="1"/>
</dbReference>
<feature type="domain" description="PEP-utilising enzyme C-terminal" evidence="21">
    <location>
        <begin position="268"/>
        <end position="552"/>
    </location>
</feature>
<evidence type="ECO:0000256" key="6">
    <source>
        <dbReference type="ARBA" id="ARBA00016544"/>
    </source>
</evidence>
<keyword evidence="10 16" id="KW-0808">Transferase</keyword>
<dbReference type="PROSITE" id="PS00370">
    <property type="entry name" value="PEP_ENZYMES_PHOS_SITE"/>
    <property type="match status" value="1"/>
</dbReference>
<feature type="active site" description="Proton donor" evidence="17">
    <location>
        <position position="514"/>
    </location>
</feature>
<dbReference type="GO" id="GO:0016301">
    <property type="term" value="F:kinase activity"/>
    <property type="evidence" value="ECO:0007669"/>
    <property type="project" value="UniProtKB-KW"/>
</dbReference>
<evidence type="ECO:0000256" key="3">
    <source>
        <dbReference type="ARBA" id="ARBA00004496"/>
    </source>
</evidence>
<comment type="similarity">
    <text evidence="4 16">Belongs to the PEP-utilizing enzyme family.</text>
</comment>
<evidence type="ECO:0000259" key="20">
    <source>
        <dbReference type="Pfam" id="PF00391"/>
    </source>
</evidence>
<dbReference type="Gene3D" id="1.10.274.10">
    <property type="entry name" value="PtsI, HPr-binding domain"/>
    <property type="match status" value="1"/>
</dbReference>
<evidence type="ECO:0000256" key="7">
    <source>
        <dbReference type="ARBA" id="ARBA00022448"/>
    </source>
</evidence>
<dbReference type="InterPro" id="IPR008279">
    <property type="entry name" value="PEP-util_enz_mobile_dom"/>
</dbReference>
<comment type="subcellular location">
    <subcellularLocation>
        <location evidence="3 16">Cytoplasm</location>
    </subcellularLocation>
</comment>
<feature type="binding site" evidence="18">
    <location>
        <position position="344"/>
    </location>
    <ligand>
        <name>phosphoenolpyruvate</name>
        <dbReference type="ChEBI" id="CHEBI:58702"/>
    </ligand>
</feature>
<sequence length="595" mass="66864">MSEEAFVNKVIKGIGVSSGITTGKVYLLERGRVAIAKRRIREEYIEKEIQRFRHSTKSAVEELNDIKGAISDDGIRKHAFIIDAHMLILQDTLFLNDVIDTIRAERINAEWALDIVVSKFLAGFEKVEDAYLRERGQDIKYIYNRLIRIMVKGKESAIDANKGIKGKVIIVAHDLSPADTIQLNLNRISGFTTDVGGRTSHTSIVARALEIPAVVGVGNIASLVKNNDTLIVDGDDGIVIINPTKEVRKDYVAKQLRLKSQKREFLRIAKLKSETRDGFRLKVGANIELLAEMELVEQYGAGGIGLYRTEYLYLTRKTLPTENDHYHVYRKLAENSSLSYVTVRTLDIGGDKFVSHIEMPKEINPAMGLRAIRLCIKETGLFKAQLMGILRASAYGPLRILVPMVSGIGEVRTAKTILRECMDELKEKKIRFNEGIKIGVMIEVPSACMISDILAKEVDFFSIGTNDLIQYSLAIDRVNEYVSYLYEPLHPGVLRLIKQTVENAHANKIEVGLCGEMAGEPLYTPILLGLELDELSMNAYAIPRVKKIIRGLEQSYCKELLAEALTKDSAKEAEYMLRKEMGSLFPDDFIRCYEE</sequence>
<dbReference type="SUPFAM" id="SSF52009">
    <property type="entry name" value="Phosphohistidine domain"/>
    <property type="match status" value="1"/>
</dbReference>
<name>A0A971RZY5_9BACT</name>
<evidence type="ECO:0000256" key="2">
    <source>
        <dbReference type="ARBA" id="ARBA00001946"/>
    </source>
</evidence>
<comment type="function">
    <text evidence="16">General (non sugar-specific) component of the phosphoenolpyruvate-dependent sugar phosphotransferase system (sugar PTS). This major carbohydrate active-transport system catalyzes the phosphorylation of incoming sugar substrates concomitantly with their translocation across the cell membrane. Enzyme I transfers the phosphoryl group from phosphoenolpyruvate (PEP) to the phosphoryl carrier protein (HPr).</text>
</comment>
<dbReference type="Pfam" id="PF02896">
    <property type="entry name" value="PEP-utilizers_C"/>
    <property type="match status" value="1"/>
</dbReference>
<dbReference type="InterPro" id="IPR040442">
    <property type="entry name" value="Pyrv_kinase-like_dom_sf"/>
</dbReference>
<evidence type="ECO:0000256" key="4">
    <source>
        <dbReference type="ARBA" id="ARBA00007837"/>
    </source>
</evidence>
<dbReference type="PANTHER" id="PTHR46244:SF6">
    <property type="entry name" value="PHOSPHOENOLPYRUVATE-PROTEIN PHOSPHOTRANSFERASE"/>
    <property type="match status" value="1"/>
</dbReference>
<dbReference type="PIRSF" id="PIRSF000732">
    <property type="entry name" value="PTS_enzyme_I"/>
    <property type="match status" value="1"/>
</dbReference>
<dbReference type="EMBL" id="JAAYEE010000018">
    <property type="protein sequence ID" value="NLW34039.1"/>
    <property type="molecule type" value="Genomic_DNA"/>
</dbReference>
<dbReference type="GO" id="GO:0008965">
    <property type="term" value="F:phosphoenolpyruvate-protein phosphotransferase activity"/>
    <property type="evidence" value="ECO:0007669"/>
    <property type="project" value="UniProtKB-EC"/>
</dbReference>
<feature type="domain" description="PEP-utilising enzyme mobile" evidence="20">
    <location>
        <begin position="165"/>
        <end position="237"/>
    </location>
</feature>
<dbReference type="InterPro" id="IPR008731">
    <property type="entry name" value="PTS_EIN"/>
</dbReference>
<evidence type="ECO:0000256" key="11">
    <source>
        <dbReference type="ARBA" id="ARBA00022683"/>
    </source>
</evidence>
<evidence type="ECO:0000256" key="8">
    <source>
        <dbReference type="ARBA" id="ARBA00022490"/>
    </source>
</evidence>
<feature type="binding site" evidence="19">
    <location>
        <position position="467"/>
    </location>
    <ligand>
        <name>Mg(2+)</name>
        <dbReference type="ChEBI" id="CHEBI:18420"/>
    </ligand>
</feature>
<evidence type="ECO:0000256" key="9">
    <source>
        <dbReference type="ARBA" id="ARBA00022597"/>
    </source>
</evidence>
<comment type="cofactor">
    <cofactor evidence="2 16 19">
        <name>Mg(2+)</name>
        <dbReference type="ChEBI" id="CHEBI:18420"/>
    </cofactor>
</comment>
<evidence type="ECO:0000256" key="1">
    <source>
        <dbReference type="ARBA" id="ARBA00000683"/>
    </source>
</evidence>
<comment type="caution">
    <text evidence="23">The sequence shown here is derived from an EMBL/GenBank/DDBJ whole genome shotgun (WGS) entry which is preliminary data.</text>
</comment>
<evidence type="ECO:0000256" key="12">
    <source>
        <dbReference type="ARBA" id="ARBA00022723"/>
    </source>
</evidence>
<feature type="binding site" evidence="19">
    <location>
        <position position="443"/>
    </location>
    <ligand>
        <name>Mg(2+)</name>
        <dbReference type="ChEBI" id="CHEBI:18420"/>
    </ligand>
</feature>
<proteinExistence type="inferred from homology"/>
<dbReference type="InterPro" id="IPR036637">
    <property type="entry name" value="Phosphohistidine_dom_sf"/>
</dbReference>
<dbReference type="AlphaFoldDB" id="A0A971RZY5"/>
<keyword evidence="11 16" id="KW-0598">Phosphotransferase system</keyword>
<evidence type="ECO:0000256" key="14">
    <source>
        <dbReference type="ARBA" id="ARBA00022842"/>
    </source>
</evidence>
<dbReference type="InterPro" id="IPR000121">
    <property type="entry name" value="PEP_util_C"/>
</dbReference>
<reference evidence="23" key="2">
    <citation type="submission" date="2020-01" db="EMBL/GenBank/DDBJ databases">
        <authorList>
            <person name="Campanaro S."/>
        </authorList>
    </citation>
    <scope>NUCLEOTIDE SEQUENCE</scope>
    <source>
        <strain evidence="23">AS06rmzACSIP_7</strain>
    </source>
</reference>
<dbReference type="NCBIfam" id="TIGR01417">
    <property type="entry name" value="PTS_I_fam"/>
    <property type="match status" value="1"/>
</dbReference>
<evidence type="ECO:0000256" key="19">
    <source>
        <dbReference type="PIRSR" id="PIRSR000732-3"/>
    </source>
</evidence>
<protein>
    <recommendedName>
        <fullName evidence="6 16">Phosphoenolpyruvate-protein phosphotransferase</fullName>
        <ecNumber evidence="5 16">2.7.3.9</ecNumber>
    </recommendedName>
    <alternativeName>
        <fullName evidence="15 16">Phosphotransferase system, enzyme I</fullName>
    </alternativeName>
</protein>
<evidence type="ECO:0000313" key="24">
    <source>
        <dbReference type="Proteomes" id="UP000777265"/>
    </source>
</evidence>
<keyword evidence="14 16" id="KW-0460">Magnesium</keyword>
<dbReference type="InterPro" id="IPR036618">
    <property type="entry name" value="PtsI_HPr-bd_sf"/>
</dbReference>
<dbReference type="Pfam" id="PF05524">
    <property type="entry name" value="PEP-utilisers_N"/>
    <property type="match status" value="1"/>
</dbReference>
<dbReference type="InterPro" id="IPR018274">
    <property type="entry name" value="PEP_util_AS"/>
</dbReference>
<accession>A0A971RZY5</accession>
<evidence type="ECO:0000313" key="23">
    <source>
        <dbReference type="EMBL" id="NLW34039.1"/>
    </source>
</evidence>
<dbReference type="Pfam" id="PF00391">
    <property type="entry name" value="PEP-utilizers"/>
    <property type="match status" value="1"/>
</dbReference>
<dbReference type="GO" id="GO:0009401">
    <property type="term" value="P:phosphoenolpyruvate-dependent sugar phosphotransferase system"/>
    <property type="evidence" value="ECO:0007669"/>
    <property type="project" value="UniProtKB-KW"/>
</dbReference>
<keyword evidence="13 16" id="KW-0418">Kinase</keyword>
<evidence type="ECO:0000256" key="13">
    <source>
        <dbReference type="ARBA" id="ARBA00022777"/>
    </source>
</evidence>
<dbReference type="InterPro" id="IPR050499">
    <property type="entry name" value="PEP-utilizing_PTS_enzyme"/>
</dbReference>
<evidence type="ECO:0000259" key="22">
    <source>
        <dbReference type="Pfam" id="PF05524"/>
    </source>
</evidence>
<evidence type="ECO:0000256" key="5">
    <source>
        <dbReference type="ARBA" id="ARBA00012232"/>
    </source>
</evidence>
<dbReference type="Gene3D" id="3.20.20.60">
    <property type="entry name" value="Phosphoenolpyruvate-binding domains"/>
    <property type="match status" value="1"/>
</dbReference>
<dbReference type="PRINTS" id="PR01736">
    <property type="entry name" value="PHPHTRNFRASE"/>
</dbReference>
<dbReference type="GO" id="GO:0046872">
    <property type="term" value="F:metal ion binding"/>
    <property type="evidence" value="ECO:0007669"/>
    <property type="project" value="UniProtKB-KW"/>
</dbReference>
<dbReference type="Proteomes" id="UP000777265">
    <property type="component" value="Unassembled WGS sequence"/>
</dbReference>